<proteinExistence type="predicted"/>
<keyword evidence="3" id="KW-0479">Metal-binding</keyword>
<keyword evidence="4 5" id="KW-0732">Signal</keyword>
<dbReference type="RefSeq" id="WP_116416354.1">
    <property type="nucleotide sequence ID" value="NZ_NBWZ01000001.1"/>
</dbReference>
<evidence type="ECO:0000256" key="2">
    <source>
        <dbReference type="ARBA" id="ARBA00022448"/>
    </source>
</evidence>
<keyword evidence="7" id="KW-1185">Reference proteome</keyword>
<protein>
    <submittedName>
        <fullName evidence="6">ABC transporter substrate-binding protein</fullName>
    </submittedName>
</protein>
<dbReference type="GO" id="GO:0030313">
    <property type="term" value="C:cell envelope"/>
    <property type="evidence" value="ECO:0007669"/>
    <property type="project" value="UniProtKB-SubCell"/>
</dbReference>
<organism evidence="6 7">
    <name type="scientific">Subtercola boreus</name>
    <dbReference type="NCBI Taxonomy" id="120213"/>
    <lineage>
        <taxon>Bacteria</taxon>
        <taxon>Bacillati</taxon>
        <taxon>Actinomycetota</taxon>
        <taxon>Actinomycetes</taxon>
        <taxon>Micrococcales</taxon>
        <taxon>Microbacteriaceae</taxon>
        <taxon>Subtercola</taxon>
    </lineage>
</organism>
<dbReference type="OrthoDB" id="5296019at2"/>
<dbReference type="Pfam" id="PF01297">
    <property type="entry name" value="ZnuA"/>
    <property type="match status" value="1"/>
</dbReference>
<dbReference type="PROSITE" id="PS51257">
    <property type="entry name" value="PROKAR_LIPOPROTEIN"/>
    <property type="match status" value="1"/>
</dbReference>
<dbReference type="PANTHER" id="PTHR42953:SF1">
    <property type="entry name" value="METAL-BINDING PROTEIN HI_0362-RELATED"/>
    <property type="match status" value="1"/>
</dbReference>
<feature type="signal peptide" evidence="5">
    <location>
        <begin position="1"/>
        <end position="24"/>
    </location>
</feature>
<dbReference type="Proteomes" id="UP000256486">
    <property type="component" value="Unassembled WGS sequence"/>
</dbReference>
<dbReference type="InterPro" id="IPR006127">
    <property type="entry name" value="ZnuA-like"/>
</dbReference>
<accession>A0A3E0VMN7</accession>
<sequence length="314" mass="32012">MRTFPSSRRLAAVAAAVLASVALAGCSSGSSATSAGSSGAAASGPIAVVASTDVWGEIAAEVGGDLVTVTSIIDDPSKDPHEYEADAQNQLALSKASVVVENGGGYDDFVDTMLSSSKNTGATVVNASTVSGYDLNPSTGAFNEHLWYDFPTVKKVVDQLATSFSRIDPAEASTFTANAAAYNTKIDALIATEAELKSTFQGEGAAITEPVPLYLLDAVGLVDQTPTEFSEAIEGGTDVAPDVLASTLALFSSGQVSVLVYNEQTSGPQTEAVLAAAKAGNVPVVPVTETLGSGESYLDWMTGNLQALKTALSQ</sequence>
<name>A0A3E0VMN7_9MICO</name>
<evidence type="ECO:0000256" key="1">
    <source>
        <dbReference type="ARBA" id="ARBA00004196"/>
    </source>
</evidence>
<evidence type="ECO:0000313" key="7">
    <source>
        <dbReference type="Proteomes" id="UP000256486"/>
    </source>
</evidence>
<evidence type="ECO:0000256" key="3">
    <source>
        <dbReference type="ARBA" id="ARBA00022723"/>
    </source>
</evidence>
<keyword evidence="2" id="KW-0813">Transport</keyword>
<comment type="caution">
    <text evidence="6">The sequence shown here is derived from an EMBL/GenBank/DDBJ whole genome shotgun (WGS) entry which is preliminary data.</text>
</comment>
<dbReference type="AlphaFoldDB" id="A0A3E0VMN7"/>
<evidence type="ECO:0000256" key="4">
    <source>
        <dbReference type="ARBA" id="ARBA00022729"/>
    </source>
</evidence>
<dbReference type="InterPro" id="IPR050492">
    <property type="entry name" value="Bact_metal-bind_prot9"/>
</dbReference>
<evidence type="ECO:0000313" key="6">
    <source>
        <dbReference type="EMBL" id="RFA10981.1"/>
    </source>
</evidence>
<dbReference type="GO" id="GO:0046872">
    <property type="term" value="F:metal ion binding"/>
    <property type="evidence" value="ECO:0007669"/>
    <property type="project" value="UniProtKB-KW"/>
</dbReference>
<dbReference type="GO" id="GO:0030001">
    <property type="term" value="P:metal ion transport"/>
    <property type="evidence" value="ECO:0007669"/>
    <property type="project" value="InterPro"/>
</dbReference>
<dbReference type="PANTHER" id="PTHR42953">
    <property type="entry name" value="HIGH-AFFINITY ZINC UPTAKE SYSTEM PROTEIN ZNUA-RELATED"/>
    <property type="match status" value="1"/>
</dbReference>
<dbReference type="Gene3D" id="3.40.50.1980">
    <property type="entry name" value="Nitrogenase molybdenum iron protein domain"/>
    <property type="match status" value="2"/>
</dbReference>
<reference evidence="6 7" key="1">
    <citation type="submission" date="2017-04" db="EMBL/GenBank/DDBJ databases">
        <title>Comparative genome analysis of Subtercola boreus.</title>
        <authorList>
            <person name="Cho Y.-J."/>
            <person name="Cho A."/>
            <person name="Kim O.-S."/>
            <person name="Lee J.-I."/>
        </authorList>
    </citation>
    <scope>NUCLEOTIDE SEQUENCE [LARGE SCALE GENOMIC DNA]</scope>
    <source>
        <strain evidence="6 7">K300</strain>
    </source>
</reference>
<evidence type="ECO:0000256" key="5">
    <source>
        <dbReference type="SAM" id="SignalP"/>
    </source>
</evidence>
<feature type="chain" id="PRO_5038698774" evidence="5">
    <location>
        <begin position="25"/>
        <end position="314"/>
    </location>
</feature>
<gene>
    <name evidence="6" type="ORF">B7R54_18505</name>
</gene>
<dbReference type="EMBL" id="NBWZ01000001">
    <property type="protein sequence ID" value="RFA10981.1"/>
    <property type="molecule type" value="Genomic_DNA"/>
</dbReference>
<dbReference type="SUPFAM" id="SSF53807">
    <property type="entry name" value="Helical backbone' metal receptor"/>
    <property type="match status" value="1"/>
</dbReference>
<comment type="subcellular location">
    <subcellularLocation>
        <location evidence="1">Cell envelope</location>
    </subcellularLocation>
</comment>